<dbReference type="STRING" id="1835702.A0A1F5L0V7"/>
<feature type="region of interest" description="Disordered" evidence="1">
    <location>
        <begin position="163"/>
        <end position="187"/>
    </location>
</feature>
<protein>
    <submittedName>
        <fullName evidence="2">Uncharacterized protein</fullName>
    </submittedName>
</protein>
<name>A0A1F5L0V7_PENAI</name>
<sequence length="269" mass="31600">MANDGSRPWEFIPSWGSLPIEQYLILNRGTEITPRPTQPASSRRRLIHRFLEFDEIPEEYVCLDEFPPRMPTPVENDTILQPWRSDNDLRRKAYYMSKDDVLVLLRTHYNPNDDDKMNELVYKNDLFDDNAWWACLNDPNLFNFGPNWQQVYEIMPELAGPVDHRRRSEGPCKPQFFRASPQNDQEGLHERRDSQFETTVELANHPQNATIMVYIVIADQEAFQTGRLRLLCLNAKRNIVRELRVIGSQLRSCNLFVTQTQYSDHEADS</sequence>
<dbReference type="AlphaFoldDB" id="A0A1F5L0V7"/>
<comment type="caution">
    <text evidence="2">The sequence shown here is derived from an EMBL/GenBank/DDBJ whole genome shotgun (WGS) entry which is preliminary data.</text>
</comment>
<evidence type="ECO:0000313" key="3">
    <source>
        <dbReference type="Proteomes" id="UP000177622"/>
    </source>
</evidence>
<dbReference type="Proteomes" id="UP000177622">
    <property type="component" value="Unassembled WGS sequence"/>
</dbReference>
<accession>A0A1F5L0V7</accession>
<dbReference type="EMBL" id="LXJU01000163">
    <property type="protein sequence ID" value="OGE46620.1"/>
    <property type="molecule type" value="Genomic_DNA"/>
</dbReference>
<reference evidence="2 3" key="1">
    <citation type="journal article" date="2016" name="Sci. Rep.">
        <title>Penicillium arizonense, a new, genome sequenced fungal species, reveals a high chemical diversity in secreted metabolites.</title>
        <authorList>
            <person name="Grijseels S."/>
            <person name="Nielsen J.C."/>
            <person name="Randelovic M."/>
            <person name="Nielsen J."/>
            <person name="Nielsen K.F."/>
            <person name="Workman M."/>
            <person name="Frisvad J.C."/>
        </authorList>
    </citation>
    <scope>NUCLEOTIDE SEQUENCE [LARGE SCALE GENOMIC DNA]</scope>
    <source>
        <strain evidence="2 3">CBS 141311</strain>
    </source>
</reference>
<keyword evidence="3" id="KW-1185">Reference proteome</keyword>
<proteinExistence type="predicted"/>
<evidence type="ECO:0000313" key="2">
    <source>
        <dbReference type="EMBL" id="OGE46620.1"/>
    </source>
</evidence>
<gene>
    <name evidence="2" type="ORF">PENARI_c163G10474</name>
</gene>
<evidence type="ECO:0000256" key="1">
    <source>
        <dbReference type="SAM" id="MobiDB-lite"/>
    </source>
</evidence>
<dbReference type="GeneID" id="34582791"/>
<dbReference type="RefSeq" id="XP_022482088.1">
    <property type="nucleotide sequence ID" value="XM_022638057.1"/>
</dbReference>
<dbReference type="OrthoDB" id="4364812at2759"/>
<organism evidence="2 3">
    <name type="scientific">Penicillium arizonense</name>
    <dbReference type="NCBI Taxonomy" id="1835702"/>
    <lineage>
        <taxon>Eukaryota</taxon>
        <taxon>Fungi</taxon>
        <taxon>Dikarya</taxon>
        <taxon>Ascomycota</taxon>
        <taxon>Pezizomycotina</taxon>
        <taxon>Eurotiomycetes</taxon>
        <taxon>Eurotiomycetidae</taxon>
        <taxon>Eurotiales</taxon>
        <taxon>Aspergillaceae</taxon>
        <taxon>Penicillium</taxon>
    </lineage>
</organism>